<feature type="transmembrane region" description="Helical" evidence="1">
    <location>
        <begin position="80"/>
        <end position="100"/>
    </location>
</feature>
<organism evidence="3 4">
    <name type="scientific">Asticcacaulis benevestitus DSM 16100 = ATCC BAA-896</name>
    <dbReference type="NCBI Taxonomy" id="1121022"/>
    <lineage>
        <taxon>Bacteria</taxon>
        <taxon>Pseudomonadati</taxon>
        <taxon>Pseudomonadota</taxon>
        <taxon>Alphaproteobacteria</taxon>
        <taxon>Caulobacterales</taxon>
        <taxon>Caulobacteraceae</taxon>
        <taxon>Asticcacaulis</taxon>
    </lineage>
</organism>
<keyword evidence="1" id="KW-1133">Transmembrane helix</keyword>
<dbReference type="PANTHER" id="PTHR39430:SF1">
    <property type="entry name" value="PROTEASE"/>
    <property type="match status" value="1"/>
</dbReference>
<evidence type="ECO:0000256" key="1">
    <source>
        <dbReference type="SAM" id="Phobius"/>
    </source>
</evidence>
<accession>V4N8N5</accession>
<protein>
    <recommendedName>
        <fullName evidence="2">CAAX prenyl protease 2/Lysostaphin resistance protein A-like domain-containing protein</fullName>
    </recommendedName>
</protein>
<evidence type="ECO:0000313" key="4">
    <source>
        <dbReference type="Proteomes" id="UP000017837"/>
    </source>
</evidence>
<evidence type="ECO:0000259" key="2">
    <source>
        <dbReference type="Pfam" id="PF02517"/>
    </source>
</evidence>
<dbReference type="STRING" id="1121022.GCA_000376105_04517"/>
<feature type="transmembrane region" description="Helical" evidence="1">
    <location>
        <begin position="192"/>
        <end position="210"/>
    </location>
</feature>
<gene>
    <name evidence="3" type="ORF">ABENE_23185</name>
</gene>
<dbReference type="PANTHER" id="PTHR39430">
    <property type="entry name" value="MEMBRANE-ASSOCIATED PROTEASE-RELATED"/>
    <property type="match status" value="1"/>
</dbReference>
<dbReference type="Proteomes" id="UP000017837">
    <property type="component" value="Unassembled WGS sequence"/>
</dbReference>
<feature type="domain" description="CAAX prenyl protease 2/Lysostaphin resistance protein A-like" evidence="2">
    <location>
        <begin position="159"/>
        <end position="255"/>
    </location>
</feature>
<dbReference type="GO" id="GO:0080120">
    <property type="term" value="P:CAAX-box protein maturation"/>
    <property type="evidence" value="ECO:0007669"/>
    <property type="project" value="UniProtKB-ARBA"/>
</dbReference>
<dbReference type="eggNOG" id="COG1266">
    <property type="taxonomic scope" value="Bacteria"/>
</dbReference>
<name>V4N8N5_9CAUL</name>
<feature type="transmembrane region" description="Helical" evidence="1">
    <location>
        <begin position="33"/>
        <end position="60"/>
    </location>
</feature>
<keyword evidence="1" id="KW-0812">Transmembrane</keyword>
<dbReference type="GO" id="GO:0004175">
    <property type="term" value="F:endopeptidase activity"/>
    <property type="evidence" value="ECO:0007669"/>
    <property type="project" value="UniProtKB-ARBA"/>
</dbReference>
<keyword evidence="4" id="KW-1185">Reference proteome</keyword>
<feature type="transmembrane region" description="Helical" evidence="1">
    <location>
        <begin position="154"/>
        <end position="171"/>
    </location>
</feature>
<dbReference type="EMBL" id="AWGB01000121">
    <property type="protein sequence ID" value="ESQ78267.1"/>
    <property type="molecule type" value="Genomic_DNA"/>
</dbReference>
<dbReference type="PATRIC" id="fig|1121022.4.peg.4743"/>
<dbReference type="Pfam" id="PF02517">
    <property type="entry name" value="Rce1-like"/>
    <property type="match status" value="1"/>
</dbReference>
<feature type="transmembrane region" description="Helical" evidence="1">
    <location>
        <begin position="216"/>
        <end position="235"/>
    </location>
</feature>
<evidence type="ECO:0000313" key="3">
    <source>
        <dbReference type="EMBL" id="ESQ78267.1"/>
    </source>
</evidence>
<keyword evidence="1" id="KW-0472">Membrane</keyword>
<comment type="caution">
    <text evidence="3">The sequence shown here is derived from an EMBL/GenBank/DDBJ whole genome shotgun (WGS) entry which is preliminary data.</text>
</comment>
<dbReference type="InterPro" id="IPR003675">
    <property type="entry name" value="Rce1/LyrA-like_dom"/>
</dbReference>
<feature type="transmembrane region" description="Helical" evidence="1">
    <location>
        <begin position="121"/>
        <end position="142"/>
    </location>
</feature>
<sequence length="335" mass="36244">MWKRDAKLTKGLIMAGIELYAPRTERHRRTWTWAAIVIGIVFTFLAQIVALLPFIIQTTIAVQKNPALAKTITQPEIDPGLIIGMTAPLIALILLWVWLFERRGPAAIGFNSKSFLRVARGYLIGCLFLASVVGGLWAMGVYEVEGPGVFLKPSLAALAPILFYALAFLIQGSSEETLSRGWLMGVITSRHGVVWGVIGNAVLFGAMHLLNVKASPAMFAGCFNVALFGIFISLYAVKERSIWGVCGWHGAWNWLLGVGFGLEVSGLKLKVTPLIVDLKDAAGAPWWLSGGEWGPEASVVSTFVLGAGIAWLIWKGALKPKESYPAPVSAEKTAV</sequence>
<feature type="transmembrane region" description="Helical" evidence="1">
    <location>
        <begin position="242"/>
        <end position="262"/>
    </location>
</feature>
<dbReference type="AlphaFoldDB" id="V4N8N5"/>
<proteinExistence type="predicted"/>
<feature type="transmembrane region" description="Helical" evidence="1">
    <location>
        <begin position="297"/>
        <end position="314"/>
    </location>
</feature>
<reference evidence="3 4" key="1">
    <citation type="journal article" date="2014" name="Nature">
        <title>Sequential evolution of bacterial morphology by co-option of a developmental regulator.</title>
        <authorList>
            <person name="Jiang C."/>
            <person name="Brown P.J."/>
            <person name="Ducret A."/>
            <person name="Brun Y.V."/>
        </authorList>
    </citation>
    <scope>NUCLEOTIDE SEQUENCE [LARGE SCALE GENOMIC DNA]</scope>
    <source>
        <strain evidence="3 4">DSM 16100</strain>
    </source>
</reference>